<feature type="transmembrane region" description="Helical" evidence="1">
    <location>
        <begin position="237"/>
        <end position="261"/>
    </location>
</feature>
<protein>
    <submittedName>
        <fullName evidence="2">Uncharacterized protein</fullName>
    </submittedName>
</protein>
<feature type="transmembrane region" description="Helical" evidence="1">
    <location>
        <begin position="202"/>
        <end position="225"/>
    </location>
</feature>
<dbReference type="EMBL" id="JACHIA010000021">
    <property type="protein sequence ID" value="MBB6073071.1"/>
    <property type="molecule type" value="Genomic_DNA"/>
</dbReference>
<feature type="transmembrane region" description="Helical" evidence="1">
    <location>
        <begin position="105"/>
        <end position="128"/>
    </location>
</feature>
<feature type="transmembrane region" description="Helical" evidence="1">
    <location>
        <begin position="78"/>
        <end position="99"/>
    </location>
</feature>
<evidence type="ECO:0000313" key="3">
    <source>
        <dbReference type="Proteomes" id="UP000582837"/>
    </source>
</evidence>
<proteinExistence type="predicted"/>
<gene>
    <name evidence="2" type="ORF">HNQ61_004738</name>
</gene>
<accession>A0A841H4L7</accession>
<sequence length="396" mass="41698">MSSSHPLLRGFVRVLSATSFALGALTLIGFVQEVRLSGAGFSIHLLVMMVLLSAGGPAAAMLALVLAFRSWDRQDARVLATFLALLSYPLAGESVWWMLTASGLPRWAMMSLDTLLPLMAVAGMAMLIRFSAVFPRPLHPADVQPRARSRPARAISAAQAWTMDERNLRRTAAWFCAIVVVIPQMVNIAIEGGGARLRLAGVAARYATVAALLATLVIALANLRASYRRADAPERRRIFWVLEGCVLAAAVALIASALRLLQSATGYTPPVPYWFALSLLAGFLGLLACLAFAMFGSGALDPALAIRRTAVASAVGLMTVILFATLEQVLQGWVGARLGLSDRAGGVLTGVAVGLAFEPVRTRTILLVERLIGAPKPAADAPAAASTVPAVPAALA</sequence>
<reference evidence="2 3" key="1">
    <citation type="submission" date="2020-08" db="EMBL/GenBank/DDBJ databases">
        <title>Genomic Encyclopedia of Type Strains, Phase IV (KMG-IV): sequencing the most valuable type-strain genomes for metagenomic binning, comparative biology and taxonomic classification.</title>
        <authorList>
            <person name="Goeker M."/>
        </authorList>
    </citation>
    <scope>NUCLEOTIDE SEQUENCE [LARGE SCALE GENOMIC DNA]</scope>
    <source>
        <strain evidence="2 3">DSM 29007</strain>
    </source>
</reference>
<keyword evidence="1" id="KW-0472">Membrane</keyword>
<dbReference type="Proteomes" id="UP000582837">
    <property type="component" value="Unassembled WGS sequence"/>
</dbReference>
<evidence type="ECO:0000256" key="1">
    <source>
        <dbReference type="SAM" id="Phobius"/>
    </source>
</evidence>
<keyword evidence="3" id="KW-1185">Reference proteome</keyword>
<organism evidence="2 3">
    <name type="scientific">Longimicrobium terrae</name>
    <dbReference type="NCBI Taxonomy" id="1639882"/>
    <lineage>
        <taxon>Bacteria</taxon>
        <taxon>Pseudomonadati</taxon>
        <taxon>Gemmatimonadota</taxon>
        <taxon>Longimicrobiia</taxon>
        <taxon>Longimicrobiales</taxon>
        <taxon>Longimicrobiaceae</taxon>
        <taxon>Longimicrobium</taxon>
    </lineage>
</organism>
<feature type="transmembrane region" description="Helical" evidence="1">
    <location>
        <begin position="273"/>
        <end position="293"/>
    </location>
</feature>
<dbReference type="AlphaFoldDB" id="A0A841H4L7"/>
<keyword evidence="1" id="KW-1133">Transmembrane helix</keyword>
<dbReference type="RefSeq" id="WP_170035151.1">
    <property type="nucleotide sequence ID" value="NZ_JABDTL010000001.1"/>
</dbReference>
<keyword evidence="1" id="KW-0812">Transmembrane</keyword>
<feature type="transmembrane region" description="Helical" evidence="1">
    <location>
        <begin position="43"/>
        <end position="66"/>
    </location>
</feature>
<name>A0A841H4L7_9BACT</name>
<feature type="transmembrane region" description="Helical" evidence="1">
    <location>
        <begin position="172"/>
        <end position="190"/>
    </location>
</feature>
<feature type="transmembrane region" description="Helical" evidence="1">
    <location>
        <begin position="305"/>
        <end position="324"/>
    </location>
</feature>
<comment type="caution">
    <text evidence="2">The sequence shown here is derived from an EMBL/GenBank/DDBJ whole genome shotgun (WGS) entry which is preliminary data.</text>
</comment>
<evidence type="ECO:0000313" key="2">
    <source>
        <dbReference type="EMBL" id="MBB6073071.1"/>
    </source>
</evidence>
<feature type="transmembrane region" description="Helical" evidence="1">
    <location>
        <begin position="12"/>
        <end position="31"/>
    </location>
</feature>